<organism evidence="1 2">
    <name type="scientific">Roseateles subflavus</name>
    <dbReference type="NCBI Taxonomy" id="3053353"/>
    <lineage>
        <taxon>Bacteria</taxon>
        <taxon>Pseudomonadati</taxon>
        <taxon>Pseudomonadota</taxon>
        <taxon>Betaproteobacteria</taxon>
        <taxon>Burkholderiales</taxon>
        <taxon>Sphaerotilaceae</taxon>
        <taxon>Roseateles</taxon>
    </lineage>
</organism>
<dbReference type="Proteomes" id="UP001238603">
    <property type="component" value="Unassembled WGS sequence"/>
</dbReference>
<dbReference type="EMBL" id="JASVDS010000003">
    <property type="protein sequence ID" value="MDL5032477.1"/>
    <property type="molecule type" value="Genomic_DNA"/>
</dbReference>
<dbReference type="SUPFAM" id="SSF53850">
    <property type="entry name" value="Periplasmic binding protein-like II"/>
    <property type="match status" value="1"/>
</dbReference>
<evidence type="ECO:0000313" key="1">
    <source>
        <dbReference type="EMBL" id="MDL5032477.1"/>
    </source>
</evidence>
<accession>A0ABT7LI00</accession>
<dbReference type="Gene3D" id="3.40.190.10">
    <property type="entry name" value="Periplasmic binding protein-like II"/>
    <property type="match status" value="2"/>
</dbReference>
<dbReference type="RefSeq" id="WP_285982577.1">
    <property type="nucleotide sequence ID" value="NZ_JASVDS010000003.1"/>
</dbReference>
<name>A0ABT7LI00_9BURK</name>
<protein>
    <submittedName>
        <fullName evidence="1">Transporter substrate-binding domain-containing protein</fullName>
    </submittedName>
</protein>
<dbReference type="InterPro" id="IPR006311">
    <property type="entry name" value="TAT_signal"/>
</dbReference>
<reference evidence="1 2" key="1">
    <citation type="submission" date="2023-06" db="EMBL/GenBank/DDBJ databases">
        <title>Pelomonas sp. APW6 16S ribosomal RNA gene genome sequencing and assembly.</title>
        <authorList>
            <person name="Woo H."/>
        </authorList>
    </citation>
    <scope>NUCLEOTIDE SEQUENCE [LARGE SCALE GENOMIC DNA]</scope>
    <source>
        <strain evidence="1 2">APW6</strain>
    </source>
</reference>
<dbReference type="PROSITE" id="PS51318">
    <property type="entry name" value="TAT"/>
    <property type="match status" value="1"/>
</dbReference>
<comment type="caution">
    <text evidence="1">The sequence shown here is derived from an EMBL/GenBank/DDBJ whole genome shotgun (WGS) entry which is preliminary data.</text>
</comment>
<gene>
    <name evidence="1" type="ORF">QRD43_11245</name>
</gene>
<keyword evidence="2" id="KW-1185">Reference proteome</keyword>
<sequence>MPVSRPPSAPADLSRRRLLQGLMVAGAGAWPRVGWSASASSPDALMQVPLAVGDHVNRDFVLPLLNLLAQAAGWRWDLQFAPMARVLALLERGDCLAFGLGRTPAREGLLAFSDPLFSSRVWPVYRRGRALQVRSLADLQGRTVCLSRAASYGAQVDAAKGRDFRVEYADGDPRNRLRMLLADRCDVALMTHRSADPAALERRLREEGGLPLQVHIGPVPLVSEPVHIAGALGSPWLRVLPALNAGMRRQQPAIQALVDSSL</sequence>
<proteinExistence type="predicted"/>
<evidence type="ECO:0000313" key="2">
    <source>
        <dbReference type="Proteomes" id="UP001238603"/>
    </source>
</evidence>